<evidence type="ECO:0000313" key="2">
    <source>
        <dbReference type="EMBL" id="KAL2714918.1"/>
    </source>
</evidence>
<reference evidence="2 3" key="1">
    <citation type="journal article" date="2024" name="Ann. Entomol. Soc. Am.">
        <title>Genomic analyses of the southern and eastern yellowjacket wasps (Hymenoptera: Vespidae) reveal evolutionary signatures of social life.</title>
        <authorList>
            <person name="Catto M.A."/>
            <person name="Caine P.B."/>
            <person name="Orr S.E."/>
            <person name="Hunt B.G."/>
            <person name="Goodisman M.A.D."/>
        </authorList>
    </citation>
    <scope>NUCLEOTIDE SEQUENCE [LARGE SCALE GENOMIC DNA]</scope>
    <source>
        <strain evidence="2">233</strain>
        <tissue evidence="2">Head and thorax</tissue>
    </source>
</reference>
<keyword evidence="1" id="KW-1133">Transmembrane helix</keyword>
<dbReference type="Proteomes" id="UP001607302">
    <property type="component" value="Unassembled WGS sequence"/>
</dbReference>
<accession>A0ABD2A2Q5</accession>
<dbReference type="AlphaFoldDB" id="A0ABD2A2Q5"/>
<proteinExistence type="predicted"/>
<comment type="caution">
    <text evidence="2">The sequence shown here is derived from an EMBL/GenBank/DDBJ whole genome shotgun (WGS) entry which is preliminary data.</text>
</comment>
<feature type="transmembrane region" description="Helical" evidence="1">
    <location>
        <begin position="6"/>
        <end position="24"/>
    </location>
</feature>
<evidence type="ECO:0000256" key="1">
    <source>
        <dbReference type="SAM" id="Phobius"/>
    </source>
</evidence>
<keyword evidence="3" id="KW-1185">Reference proteome</keyword>
<sequence length="102" mass="11951">MLYMIYFIFDLNFALAVFCWLRYIKRNTNLLLTLPFSFVLNSDESTSQLSPNDIRTSNNEDLKVISIISFVLLCFKQKNCNRARNNEIKIESFCSNVLIIII</sequence>
<protein>
    <recommendedName>
        <fullName evidence="4">Secreted protein</fullName>
    </recommendedName>
</protein>
<keyword evidence="1" id="KW-0472">Membrane</keyword>
<dbReference type="EMBL" id="JAUDFV010000155">
    <property type="protein sequence ID" value="KAL2714918.1"/>
    <property type="molecule type" value="Genomic_DNA"/>
</dbReference>
<evidence type="ECO:0000313" key="3">
    <source>
        <dbReference type="Proteomes" id="UP001607302"/>
    </source>
</evidence>
<keyword evidence="1" id="KW-0812">Transmembrane</keyword>
<evidence type="ECO:0008006" key="4">
    <source>
        <dbReference type="Google" id="ProtNLM"/>
    </source>
</evidence>
<gene>
    <name evidence="2" type="ORF">V1478_014616</name>
</gene>
<organism evidence="2 3">
    <name type="scientific">Vespula squamosa</name>
    <name type="common">Southern yellow jacket</name>
    <name type="synonym">Wasp</name>
    <dbReference type="NCBI Taxonomy" id="30214"/>
    <lineage>
        <taxon>Eukaryota</taxon>
        <taxon>Metazoa</taxon>
        <taxon>Ecdysozoa</taxon>
        <taxon>Arthropoda</taxon>
        <taxon>Hexapoda</taxon>
        <taxon>Insecta</taxon>
        <taxon>Pterygota</taxon>
        <taxon>Neoptera</taxon>
        <taxon>Endopterygota</taxon>
        <taxon>Hymenoptera</taxon>
        <taxon>Apocrita</taxon>
        <taxon>Aculeata</taxon>
        <taxon>Vespoidea</taxon>
        <taxon>Vespidae</taxon>
        <taxon>Vespinae</taxon>
        <taxon>Vespula</taxon>
    </lineage>
</organism>
<name>A0ABD2A2Q5_VESSQ</name>